<accession>A0ABV6KBW5</accession>
<dbReference type="InterPro" id="IPR038449">
    <property type="entry name" value="SirA_sf"/>
</dbReference>
<proteinExistence type="predicted"/>
<evidence type="ECO:0000313" key="2">
    <source>
        <dbReference type="Proteomes" id="UP001589838"/>
    </source>
</evidence>
<dbReference type="Pfam" id="PF10747">
    <property type="entry name" value="SirA"/>
    <property type="match status" value="1"/>
</dbReference>
<dbReference type="EMBL" id="JBHLUX010000025">
    <property type="protein sequence ID" value="MFC0470798.1"/>
    <property type="molecule type" value="Genomic_DNA"/>
</dbReference>
<dbReference type="Gene3D" id="3.30.310.250">
    <property type="entry name" value="Sporulation inhibitor of replication protein SirA"/>
    <property type="match status" value="1"/>
</dbReference>
<comment type="caution">
    <text evidence="1">The sequence shown here is derived from an EMBL/GenBank/DDBJ whole genome shotgun (WGS) entry which is preliminary data.</text>
</comment>
<sequence length="152" mass="18172">MMRHYELYIFEEDVARQYYGQESKLFYLFLEHDKVSGSQKEILRKQIEYITKPIPSLLLQQKLNQNLGKVDEYRKKKNTHVIEMVELDSKAELVIEADALYLTAAGSFEVETMFFEILRKCESAFFAFSIEEHRYGWLKPLKQEDFLRTNQL</sequence>
<protein>
    <submittedName>
        <fullName evidence="1">Sporulation inhibitor of replication protein SirA</fullName>
    </submittedName>
</protein>
<organism evidence="1 2">
    <name type="scientific">Halalkalibacter kiskunsagensis</name>
    <dbReference type="NCBI Taxonomy" id="1548599"/>
    <lineage>
        <taxon>Bacteria</taxon>
        <taxon>Bacillati</taxon>
        <taxon>Bacillota</taxon>
        <taxon>Bacilli</taxon>
        <taxon>Bacillales</taxon>
        <taxon>Bacillaceae</taxon>
        <taxon>Halalkalibacter</taxon>
    </lineage>
</organism>
<evidence type="ECO:0000313" key="1">
    <source>
        <dbReference type="EMBL" id="MFC0470798.1"/>
    </source>
</evidence>
<keyword evidence="2" id="KW-1185">Reference proteome</keyword>
<name>A0ABV6KBW5_9BACI</name>
<gene>
    <name evidence="1" type="primary">sirA</name>
    <name evidence="1" type="ORF">ACFFHM_09910</name>
</gene>
<dbReference type="RefSeq" id="WP_335960390.1">
    <property type="nucleotide sequence ID" value="NZ_JAXBLX010000010.1"/>
</dbReference>
<dbReference type="InterPro" id="IPR019683">
    <property type="entry name" value="SirA"/>
</dbReference>
<dbReference type="Proteomes" id="UP001589838">
    <property type="component" value="Unassembled WGS sequence"/>
</dbReference>
<reference evidence="1 2" key="1">
    <citation type="submission" date="2024-09" db="EMBL/GenBank/DDBJ databases">
        <authorList>
            <person name="Sun Q."/>
            <person name="Mori K."/>
        </authorList>
    </citation>
    <scope>NUCLEOTIDE SEQUENCE [LARGE SCALE GENOMIC DNA]</scope>
    <source>
        <strain evidence="1 2">NCAIM B.02610</strain>
    </source>
</reference>